<dbReference type="CDD" id="cd07023">
    <property type="entry name" value="S49_Sppa_N_C"/>
    <property type="match status" value="1"/>
</dbReference>
<keyword evidence="3" id="KW-0378">Hydrolase</keyword>
<evidence type="ECO:0000259" key="7">
    <source>
        <dbReference type="Pfam" id="PF01343"/>
    </source>
</evidence>
<evidence type="ECO:0000256" key="2">
    <source>
        <dbReference type="ARBA" id="ARBA00022670"/>
    </source>
</evidence>
<dbReference type="Pfam" id="PF01343">
    <property type="entry name" value="Peptidase_S49"/>
    <property type="match status" value="1"/>
</dbReference>
<dbReference type="OrthoDB" id="9764363at2"/>
<dbReference type="Gene3D" id="3.90.226.10">
    <property type="entry name" value="2-enoyl-CoA Hydratase, Chain A, domain 1"/>
    <property type="match status" value="1"/>
</dbReference>
<dbReference type="InterPro" id="IPR047272">
    <property type="entry name" value="S49_SppA_C"/>
</dbReference>
<evidence type="ECO:0000256" key="5">
    <source>
        <dbReference type="SAM" id="MobiDB-lite"/>
    </source>
</evidence>
<dbReference type="RefSeq" id="WP_078197108.1">
    <property type="nucleotide sequence ID" value="NZ_CP017757.2"/>
</dbReference>
<dbReference type="PANTHER" id="PTHR42987">
    <property type="entry name" value="PEPTIDASE S49"/>
    <property type="match status" value="1"/>
</dbReference>
<dbReference type="Proteomes" id="UP000189627">
    <property type="component" value="Chromosome 1"/>
</dbReference>
<keyword evidence="2" id="KW-0645">Protease</keyword>
<organism evidence="8 9">
    <name type="scientific">Cupriavidus necator</name>
    <name type="common">Alcaligenes eutrophus</name>
    <name type="synonym">Ralstonia eutropha</name>
    <dbReference type="NCBI Taxonomy" id="106590"/>
    <lineage>
        <taxon>Bacteria</taxon>
        <taxon>Pseudomonadati</taxon>
        <taxon>Pseudomonadota</taxon>
        <taxon>Betaproteobacteria</taxon>
        <taxon>Burkholderiales</taxon>
        <taxon>Burkholderiaceae</taxon>
        <taxon>Cupriavidus</taxon>
    </lineage>
</organism>
<dbReference type="GO" id="GO:0008236">
    <property type="term" value="F:serine-type peptidase activity"/>
    <property type="evidence" value="ECO:0007669"/>
    <property type="project" value="UniProtKB-KW"/>
</dbReference>
<comment type="similarity">
    <text evidence="1">Belongs to the peptidase S49 family.</text>
</comment>
<dbReference type="InterPro" id="IPR029045">
    <property type="entry name" value="ClpP/crotonase-like_dom_sf"/>
</dbReference>
<keyword evidence="4" id="KW-0720">Serine protease</keyword>
<feature type="transmembrane region" description="Helical" evidence="6">
    <location>
        <begin position="120"/>
        <end position="138"/>
    </location>
</feature>
<dbReference type="InterPro" id="IPR002142">
    <property type="entry name" value="Peptidase_S49"/>
</dbReference>
<dbReference type="GO" id="GO:0006508">
    <property type="term" value="P:proteolysis"/>
    <property type="evidence" value="ECO:0007669"/>
    <property type="project" value="UniProtKB-KW"/>
</dbReference>
<feature type="domain" description="Peptidase S49" evidence="7">
    <location>
        <begin position="219"/>
        <end position="362"/>
    </location>
</feature>
<accession>A0A1U9URQ9</accession>
<feature type="region of interest" description="Disordered" evidence="5">
    <location>
        <begin position="1"/>
        <end position="92"/>
    </location>
</feature>
<evidence type="ECO:0000256" key="6">
    <source>
        <dbReference type="SAM" id="Phobius"/>
    </source>
</evidence>
<keyword evidence="6" id="KW-1133">Transmembrane helix</keyword>
<dbReference type="PANTHER" id="PTHR42987:SF8">
    <property type="entry name" value="PROTEINASE"/>
    <property type="match status" value="1"/>
</dbReference>
<evidence type="ECO:0000256" key="3">
    <source>
        <dbReference type="ARBA" id="ARBA00022801"/>
    </source>
</evidence>
<name>A0A1U9URQ9_CUPNE</name>
<dbReference type="EMBL" id="CP017757">
    <property type="protein sequence ID" value="AQV94951.1"/>
    <property type="molecule type" value="Genomic_DNA"/>
</dbReference>
<keyword evidence="6" id="KW-0472">Membrane</keyword>
<gene>
    <name evidence="8" type="ORF">BJN34_13805</name>
</gene>
<proteinExistence type="inferred from homology"/>
<evidence type="ECO:0000313" key="8">
    <source>
        <dbReference type="EMBL" id="AQV94951.1"/>
    </source>
</evidence>
<dbReference type="SUPFAM" id="SSF52096">
    <property type="entry name" value="ClpP/crotonase"/>
    <property type="match status" value="1"/>
</dbReference>
<dbReference type="KEGG" id="cuh:BJN34_13805"/>
<keyword evidence="6" id="KW-0812">Transmembrane</keyword>
<sequence>MTEQQKPPLGETGESGESGQPDERKPTGEGAPGERVGEEGLQPESERLVTARHADYPLEDELRAGEDAARREARERKARMAGAAGSGPVGGSGGGWERDVLERVLTASLREQRAARRWRIFFRFVGLAVLALILIAVFDFKRDGTISTSGRHTAMVTLEGEIAAGTPASADSINTSLQAAFADSNAAGVILKINSPGGSPVQAGMINDEIHRLRKLYPSKPFYVVVEEICASGGYYVAAAADKIYVDKASIVGSIGVLMDGFGFTGLMDKLGVERRLYTSGANKGMLDPFSPQVPRQKAFAETMLKQIHQQFIDVVKEGRGDRLKDDPELFSGLFWSGERSIELGLADGLGSADYVARDLFKAEDIVDYTVKENIAERVAKRFGAAVGTAAMKTMLWSTGMQGMR</sequence>
<evidence type="ECO:0000256" key="4">
    <source>
        <dbReference type="ARBA" id="ARBA00022825"/>
    </source>
</evidence>
<protein>
    <submittedName>
        <fullName evidence="8">Peptidase S49</fullName>
    </submittedName>
</protein>
<evidence type="ECO:0000313" key="9">
    <source>
        <dbReference type="Proteomes" id="UP000189627"/>
    </source>
</evidence>
<feature type="compositionally biased region" description="Basic and acidic residues" evidence="5">
    <location>
        <begin position="44"/>
        <end position="75"/>
    </location>
</feature>
<evidence type="ECO:0000256" key="1">
    <source>
        <dbReference type="ARBA" id="ARBA00008683"/>
    </source>
</evidence>
<reference evidence="9" key="1">
    <citation type="submission" date="2017-02" db="EMBL/GenBank/DDBJ databases">
        <title>Complete genome sequence of Cupriavidus necator strain NH9, a 3-chlorobenzoate degrader.</title>
        <authorList>
            <person name="Moriuchi R."/>
            <person name="Dohra H."/>
            <person name="Ogawa N."/>
        </authorList>
    </citation>
    <scope>NUCLEOTIDE SEQUENCE [LARGE SCALE GENOMIC DNA]</scope>
    <source>
        <strain evidence="9">NH9</strain>
    </source>
</reference>
<dbReference type="AlphaFoldDB" id="A0A1U9URQ9"/>